<feature type="region of interest" description="Disordered" evidence="1">
    <location>
        <begin position="86"/>
        <end position="132"/>
    </location>
</feature>
<feature type="compositionally biased region" description="Low complexity" evidence="1">
    <location>
        <begin position="117"/>
        <end position="127"/>
    </location>
</feature>
<feature type="region of interest" description="Disordered" evidence="1">
    <location>
        <begin position="22"/>
        <end position="74"/>
    </location>
</feature>
<keyword evidence="4" id="KW-1185">Reference proteome</keyword>
<dbReference type="Gene3D" id="3.60.10.10">
    <property type="entry name" value="Endonuclease/exonuclease/phosphatase"/>
    <property type="match status" value="1"/>
</dbReference>
<sequence length="291" mass="31852">MSKISIAIPTRYGFRSRTDFDIRAASRSPERFPDPPKVLSSRTAPEPATAIRAMRPRTMPFQGPRPATAPPPPMAQLKMEPQREMPPTILTSKRPPALTSIKAADGGPLNHHGGSGPNPSSAASTAPHPRRTPTNLRVVYWNAGGISGKTQDLRTVRYCGTRAEGCRPWRIGAAGLHKHQDIRNKSGRAGTELRLFAAYRPPGSRFCSFGIHTIFEDHTPTILAGDLNAKHTVWGSRVVSPVGRQLLQDAEDYRYKVLIPDAASYVPADCCFAADVLDIVLCHRLSFPIHV</sequence>
<comment type="caution">
    <text evidence="3">The sequence shown here is derived from an EMBL/GenBank/DDBJ whole genome shotgun (WGS) entry which is preliminary data.</text>
</comment>
<feature type="domain" description="Endonuclease/exonuclease/phosphatase" evidence="2">
    <location>
        <begin position="194"/>
        <end position="281"/>
    </location>
</feature>
<dbReference type="OrthoDB" id="412981at2759"/>
<evidence type="ECO:0000259" key="2">
    <source>
        <dbReference type="Pfam" id="PF14529"/>
    </source>
</evidence>
<dbReference type="Proteomes" id="UP000299102">
    <property type="component" value="Unassembled WGS sequence"/>
</dbReference>
<dbReference type="AlphaFoldDB" id="A0A4C1VGL6"/>
<dbReference type="InterPro" id="IPR036691">
    <property type="entry name" value="Endo/exonu/phosph_ase_sf"/>
</dbReference>
<organism evidence="3 4">
    <name type="scientific">Eumeta variegata</name>
    <name type="common">Bagworm moth</name>
    <name type="synonym">Eumeta japonica</name>
    <dbReference type="NCBI Taxonomy" id="151549"/>
    <lineage>
        <taxon>Eukaryota</taxon>
        <taxon>Metazoa</taxon>
        <taxon>Ecdysozoa</taxon>
        <taxon>Arthropoda</taxon>
        <taxon>Hexapoda</taxon>
        <taxon>Insecta</taxon>
        <taxon>Pterygota</taxon>
        <taxon>Neoptera</taxon>
        <taxon>Endopterygota</taxon>
        <taxon>Lepidoptera</taxon>
        <taxon>Glossata</taxon>
        <taxon>Ditrysia</taxon>
        <taxon>Tineoidea</taxon>
        <taxon>Psychidae</taxon>
        <taxon>Oiketicinae</taxon>
        <taxon>Eumeta</taxon>
    </lineage>
</organism>
<reference evidence="3 4" key="1">
    <citation type="journal article" date="2019" name="Commun. Biol.">
        <title>The bagworm genome reveals a unique fibroin gene that provides high tensile strength.</title>
        <authorList>
            <person name="Kono N."/>
            <person name="Nakamura H."/>
            <person name="Ohtoshi R."/>
            <person name="Tomita M."/>
            <person name="Numata K."/>
            <person name="Arakawa K."/>
        </authorList>
    </citation>
    <scope>NUCLEOTIDE SEQUENCE [LARGE SCALE GENOMIC DNA]</scope>
</reference>
<evidence type="ECO:0000313" key="4">
    <source>
        <dbReference type="Proteomes" id="UP000299102"/>
    </source>
</evidence>
<dbReference type="InterPro" id="IPR005135">
    <property type="entry name" value="Endo/exonuclease/phosphatase"/>
</dbReference>
<dbReference type="SUPFAM" id="SSF56219">
    <property type="entry name" value="DNase I-like"/>
    <property type="match status" value="1"/>
</dbReference>
<accession>A0A4C1VGL6</accession>
<dbReference type="Pfam" id="PF14529">
    <property type="entry name" value="Exo_endo_phos_2"/>
    <property type="match status" value="1"/>
</dbReference>
<protein>
    <recommendedName>
        <fullName evidence="2">Endonuclease/exonuclease/phosphatase domain-containing protein</fullName>
    </recommendedName>
</protein>
<gene>
    <name evidence="3" type="ORF">EVAR_79415_1</name>
</gene>
<evidence type="ECO:0000313" key="3">
    <source>
        <dbReference type="EMBL" id="GBP37482.1"/>
    </source>
</evidence>
<dbReference type="EMBL" id="BGZK01000334">
    <property type="protein sequence ID" value="GBP37482.1"/>
    <property type="molecule type" value="Genomic_DNA"/>
</dbReference>
<dbReference type="GO" id="GO:0003824">
    <property type="term" value="F:catalytic activity"/>
    <property type="evidence" value="ECO:0007669"/>
    <property type="project" value="InterPro"/>
</dbReference>
<proteinExistence type="predicted"/>
<evidence type="ECO:0000256" key="1">
    <source>
        <dbReference type="SAM" id="MobiDB-lite"/>
    </source>
</evidence>
<feature type="compositionally biased region" description="Basic and acidic residues" evidence="1">
    <location>
        <begin position="22"/>
        <end position="34"/>
    </location>
</feature>
<name>A0A4C1VGL6_EUMVA</name>